<evidence type="ECO:0000313" key="2">
    <source>
        <dbReference type="EMBL" id="NEV67219.1"/>
    </source>
</evidence>
<sequence length="55" mass="6047">MSQLLRGFIRVEQGLQIAALIGVMLLLGYVGWSQYQLKEASSAPRGVPMLQDSEP</sequence>
<keyword evidence="1" id="KW-1133">Transmembrane helix</keyword>
<name>A0A8T6QP62_9CYAN</name>
<protein>
    <submittedName>
        <fullName evidence="2">Uncharacterized protein</fullName>
    </submittedName>
</protein>
<keyword evidence="1" id="KW-0472">Membrane</keyword>
<accession>A0A8T6QP62</accession>
<keyword evidence="1" id="KW-0812">Transmembrane</keyword>
<dbReference type="EMBL" id="JTHE02000003">
    <property type="protein sequence ID" value="NEV67219.1"/>
    <property type="molecule type" value="Genomic_DNA"/>
</dbReference>
<gene>
    <name evidence="2" type="ORF">QQ91_008815</name>
</gene>
<evidence type="ECO:0000256" key="1">
    <source>
        <dbReference type="SAM" id="Phobius"/>
    </source>
</evidence>
<feature type="transmembrane region" description="Helical" evidence="1">
    <location>
        <begin position="14"/>
        <end position="32"/>
    </location>
</feature>
<comment type="caution">
    <text evidence="2">The sequence shown here is derived from an EMBL/GenBank/DDBJ whole genome shotgun (WGS) entry which is preliminary data.</text>
</comment>
<reference evidence="2" key="2">
    <citation type="journal article" date="2015" name="Genome Announc.">
        <title>Draft Genome Sequence of Filamentous Marine Cyanobacterium Lyngbya confervoides Strain BDU141951.</title>
        <authorList>
            <person name="Chandrababunaidu M.M."/>
            <person name="Sen D."/>
            <person name="Tripathy S."/>
        </authorList>
    </citation>
    <scope>NUCLEOTIDE SEQUENCE</scope>
    <source>
        <strain evidence="2">BDU141951</strain>
    </source>
</reference>
<organism evidence="2">
    <name type="scientific">Lyngbya confervoides BDU141951</name>
    <dbReference type="NCBI Taxonomy" id="1574623"/>
    <lineage>
        <taxon>Bacteria</taxon>
        <taxon>Bacillati</taxon>
        <taxon>Cyanobacteriota</taxon>
        <taxon>Cyanophyceae</taxon>
        <taxon>Oscillatoriophycideae</taxon>
        <taxon>Oscillatoriales</taxon>
        <taxon>Microcoleaceae</taxon>
        <taxon>Lyngbya</taxon>
    </lineage>
</organism>
<dbReference type="AlphaFoldDB" id="A0A8T6QP62"/>
<reference evidence="2" key="3">
    <citation type="submission" date="2020-02" db="EMBL/GenBank/DDBJ databases">
        <authorList>
            <person name="Sarangi A.N."/>
            <person name="Ghosh S."/>
            <person name="Mukherjee M."/>
            <person name="Tripathy S."/>
        </authorList>
    </citation>
    <scope>NUCLEOTIDE SEQUENCE</scope>
    <source>
        <strain evidence="2">BDU141951</strain>
    </source>
</reference>
<proteinExistence type="predicted"/>
<reference evidence="2" key="1">
    <citation type="submission" date="2014-11" db="EMBL/GenBank/DDBJ databases">
        <authorList>
            <person name="Malar M.C."/>
            <person name="Sen D."/>
            <person name="Tripathy S."/>
        </authorList>
    </citation>
    <scope>NUCLEOTIDE SEQUENCE</scope>
    <source>
        <strain evidence="2">BDU141951</strain>
    </source>
</reference>